<dbReference type="GO" id="GO:0008654">
    <property type="term" value="P:phospholipid biosynthetic process"/>
    <property type="evidence" value="ECO:0007669"/>
    <property type="project" value="InterPro"/>
</dbReference>
<evidence type="ECO:0000256" key="4">
    <source>
        <dbReference type="ARBA" id="ARBA00023317"/>
    </source>
</evidence>
<evidence type="ECO:0000256" key="3">
    <source>
        <dbReference type="ARBA" id="ARBA00023239"/>
    </source>
</evidence>
<sequence>MQPIHPVVKELAELIATHQWADQFNEAINNAHKQNVRQIRDIKNLEDYLAWMNELLYWVPSENYPGKEIYNRLCEFYFILDQPPVLGLQNKVLPHDTAPPLTDLSAWMVNYAKAMGEFLDTPDSLTPESLASFYKSPNYNMGDYLRPHGDWKTFNQFFARNYKPGYRPVAALCDHHVIVSPADATFAGQWEIRTDSQVTVKNLHWRIEELLEGSPYKDRFTNGMFMHSFLNTSDYHRQHAPVGGKVVEARVIPGQVYLEVQAVPIQDDPEGCSSLVGKRAFDAPDNAGYQFAQARGLVVLDTPIGLVAVLPIGMAQVSSVIITAEVGVTLRKGEELSYFQFGGSDIIVLFESASNVSFTAQPNVHYKQGAKIAQAYPVL</sequence>
<dbReference type="EMBL" id="CP022129">
    <property type="protein sequence ID" value="ASF46046.1"/>
    <property type="molecule type" value="Genomic_DNA"/>
</dbReference>
<evidence type="ECO:0000256" key="1">
    <source>
        <dbReference type="ARBA" id="ARBA00022793"/>
    </source>
</evidence>
<name>A0A1Z4BXM3_9GAMM</name>
<proteinExistence type="predicted"/>
<keyword evidence="2" id="KW-0865">Zymogen</keyword>
<dbReference type="KEGG" id="mpsy:CEK71_08105"/>
<evidence type="ECO:0000313" key="6">
    <source>
        <dbReference type="Proteomes" id="UP000197019"/>
    </source>
</evidence>
<dbReference type="PANTHER" id="PTHR10067">
    <property type="entry name" value="PHOSPHATIDYLSERINE DECARBOXYLASE"/>
    <property type="match status" value="1"/>
</dbReference>
<dbReference type="PANTHER" id="PTHR10067:SF13">
    <property type="entry name" value="PHOSPHATIDYLSERINE DECARBOXYLASE"/>
    <property type="match status" value="1"/>
</dbReference>
<evidence type="ECO:0000313" key="5">
    <source>
        <dbReference type="EMBL" id="ASF46046.1"/>
    </source>
</evidence>
<dbReference type="RefSeq" id="WP_088618920.1">
    <property type="nucleotide sequence ID" value="NZ_CP022129.1"/>
</dbReference>
<dbReference type="Proteomes" id="UP000197019">
    <property type="component" value="Chromosome"/>
</dbReference>
<dbReference type="AlphaFoldDB" id="A0A1Z4BXM3"/>
<keyword evidence="4" id="KW-0670">Pyruvate</keyword>
<evidence type="ECO:0000256" key="2">
    <source>
        <dbReference type="ARBA" id="ARBA00023145"/>
    </source>
</evidence>
<keyword evidence="6" id="KW-1185">Reference proteome</keyword>
<dbReference type="Pfam" id="PF02666">
    <property type="entry name" value="PS_Dcarbxylase"/>
    <property type="match status" value="1"/>
</dbReference>
<keyword evidence="3" id="KW-0456">Lyase</keyword>
<protein>
    <submittedName>
        <fullName evidence="5">Phosphatidylserine decarboxylase</fullName>
    </submittedName>
</protein>
<accession>A0A1Z4BXM3</accession>
<dbReference type="InterPro" id="IPR003817">
    <property type="entry name" value="PS_Dcarbxylase"/>
</dbReference>
<organism evidence="5 6">
    <name type="scientific">Methylovulum psychrotolerans</name>
    <dbReference type="NCBI Taxonomy" id="1704499"/>
    <lineage>
        <taxon>Bacteria</taxon>
        <taxon>Pseudomonadati</taxon>
        <taxon>Pseudomonadota</taxon>
        <taxon>Gammaproteobacteria</taxon>
        <taxon>Methylococcales</taxon>
        <taxon>Methylococcaceae</taxon>
        <taxon>Methylovulum</taxon>
    </lineage>
</organism>
<reference evidence="5 6" key="1">
    <citation type="submission" date="2017-06" db="EMBL/GenBank/DDBJ databases">
        <title>Genome Sequencing of the methanotroph Methylovulum psychrotolerants str. HV10-M2 isolated from a high-altitude environment.</title>
        <authorList>
            <person name="Mateos-Rivera A."/>
        </authorList>
    </citation>
    <scope>NUCLEOTIDE SEQUENCE [LARGE SCALE GENOMIC DNA]</scope>
    <source>
        <strain evidence="5 6">HV10_M2</strain>
    </source>
</reference>
<gene>
    <name evidence="5" type="ORF">CEK71_08105</name>
</gene>
<dbReference type="GO" id="GO:0004609">
    <property type="term" value="F:phosphatidylserine decarboxylase activity"/>
    <property type="evidence" value="ECO:0007669"/>
    <property type="project" value="InterPro"/>
</dbReference>
<dbReference type="OrthoDB" id="9802030at2"/>
<keyword evidence="1" id="KW-0210">Decarboxylase</keyword>